<feature type="domain" description="TonB-dependent receptor-like beta-barrel" evidence="13">
    <location>
        <begin position="360"/>
        <end position="784"/>
    </location>
</feature>
<dbReference type="PANTHER" id="PTHR32552:SF81">
    <property type="entry name" value="TONB-DEPENDENT OUTER MEMBRANE RECEPTOR"/>
    <property type="match status" value="1"/>
</dbReference>
<dbReference type="AlphaFoldDB" id="Q1GT46"/>
<proteinExistence type="inferred from homology"/>
<evidence type="ECO:0000313" key="15">
    <source>
        <dbReference type="EMBL" id="ABF53176.1"/>
    </source>
</evidence>
<keyword evidence="4" id="KW-0410">Iron transport</keyword>
<dbReference type="EMBL" id="CP000356">
    <property type="protein sequence ID" value="ABF53176.1"/>
    <property type="molecule type" value="Genomic_DNA"/>
</dbReference>
<dbReference type="Pfam" id="PF07715">
    <property type="entry name" value="Plug"/>
    <property type="match status" value="1"/>
</dbReference>
<keyword evidence="6" id="KW-0408">Iron</keyword>
<evidence type="ECO:0000259" key="13">
    <source>
        <dbReference type="Pfam" id="PF00593"/>
    </source>
</evidence>
<dbReference type="InterPro" id="IPR036942">
    <property type="entry name" value="Beta-barrel_TonB_sf"/>
</dbReference>
<dbReference type="PANTHER" id="PTHR32552">
    <property type="entry name" value="FERRICHROME IRON RECEPTOR-RELATED"/>
    <property type="match status" value="1"/>
</dbReference>
<sequence>MPLRRRRRRPVCAARSIPRPEHAVLKRAYRAYRDSYAFRDKIAIDGFDYPLKSFDPVEELIRRNYRTTISGPCSVAMSAACSPNSGGKTMNKGFFGAASLAAMAVAMPAYAEEASSDERDIVVTAQKREERLIDVPQSVSVVSGEALENIQATNFSDYLKLVPGLQLNQATPGFGRLVLRGVNTGGVASTVAVYQDETTFGSSSGLVNGAILAGDFDTFDIERIEVLRGPQGTIYGSSSMGGVLKYVTNKPDTSAFEVRARGSVETTTGGDESYLGSAVVNLPLGETLALRASGFYRDFGGFIDSIGTGGADIESDINSSKSYGGRASVLFKPSETFSIQLAAYLQNLETDASNSVDSDPSTGRTLYGRLSQSQFVPEFTDVRYRVYSGVVDADLGFANLVSATSYSTLSQSFRGDLTTQFGALIEAVFGTPNDFFQGQLTRVKRFTQEVRLQSPESDRFEWLIGVYYTRERGLIDQDFNAVEPGTLTPIAGLPLLGVATINSRYRELAGFANATIHFGDRFNLSFGGRYSGNKQSAVQVSDGVLAGGPNALPKARSSEDVFTFSVAPQFEVSDNVTIYARVAKGFRPGGPNVLAPGAPPEIATYGSDSLISYELGLKAETVDRTFSIDIAAFHIDWKDIQVFGQVNDFGVNFNGGKAKSDGVEFTTTLRPAQGLSFSLNGAWTNAKLKDDTPPLVGGLSGDRLPYTPEFSIGANADYEWELGGDTTAYVGASVRSLSKQPAGYDLAFRIANGRQRYLPAYEVVDLRAGVDFGRYSIELYAKNLTDSEGKTSLEAPANIPFGAAGTGVIRPRTIGATLTAGF</sequence>
<dbReference type="STRING" id="317655.Sala_1463"/>
<comment type="similarity">
    <text evidence="11 12">Belongs to the TonB-dependent receptor family.</text>
</comment>
<dbReference type="InterPro" id="IPR000531">
    <property type="entry name" value="Beta-barrel_TonB"/>
</dbReference>
<evidence type="ECO:0000256" key="12">
    <source>
        <dbReference type="RuleBase" id="RU003357"/>
    </source>
</evidence>
<dbReference type="GO" id="GO:0006826">
    <property type="term" value="P:iron ion transport"/>
    <property type="evidence" value="ECO:0007669"/>
    <property type="project" value="UniProtKB-KW"/>
</dbReference>
<name>Q1GT46_SPHAL</name>
<dbReference type="HOGENOM" id="CLU_008287_15_1_5"/>
<keyword evidence="9 11" id="KW-0472">Membrane</keyword>
<dbReference type="Gene3D" id="2.40.170.20">
    <property type="entry name" value="TonB-dependent receptor, beta-barrel domain"/>
    <property type="match status" value="1"/>
</dbReference>
<evidence type="ECO:0000259" key="14">
    <source>
        <dbReference type="Pfam" id="PF07715"/>
    </source>
</evidence>
<evidence type="ECO:0000256" key="8">
    <source>
        <dbReference type="ARBA" id="ARBA00023077"/>
    </source>
</evidence>
<evidence type="ECO:0000256" key="4">
    <source>
        <dbReference type="ARBA" id="ARBA00022496"/>
    </source>
</evidence>
<evidence type="ECO:0000256" key="3">
    <source>
        <dbReference type="ARBA" id="ARBA00022452"/>
    </source>
</evidence>
<evidence type="ECO:0000256" key="2">
    <source>
        <dbReference type="ARBA" id="ARBA00022448"/>
    </source>
</evidence>
<dbReference type="InterPro" id="IPR012910">
    <property type="entry name" value="Plug_dom"/>
</dbReference>
<keyword evidence="15" id="KW-0675">Receptor</keyword>
<comment type="subcellular location">
    <subcellularLocation>
        <location evidence="1 11">Cell outer membrane</location>
        <topology evidence="1 11">Multi-pass membrane protein</topology>
    </subcellularLocation>
</comment>
<keyword evidence="16" id="KW-1185">Reference proteome</keyword>
<evidence type="ECO:0000256" key="9">
    <source>
        <dbReference type="ARBA" id="ARBA00023136"/>
    </source>
</evidence>
<evidence type="ECO:0000256" key="6">
    <source>
        <dbReference type="ARBA" id="ARBA00023004"/>
    </source>
</evidence>
<dbReference type="SUPFAM" id="SSF56935">
    <property type="entry name" value="Porins"/>
    <property type="match status" value="1"/>
</dbReference>
<reference evidence="15 16" key="1">
    <citation type="journal article" date="2009" name="Proc. Natl. Acad. Sci. U.S.A.">
        <title>The genomic basis of trophic strategy in marine bacteria.</title>
        <authorList>
            <person name="Lauro F.M."/>
            <person name="McDougald D."/>
            <person name="Thomas T."/>
            <person name="Williams T.J."/>
            <person name="Egan S."/>
            <person name="Rice S."/>
            <person name="DeMaere M.Z."/>
            <person name="Ting L."/>
            <person name="Ertan H."/>
            <person name="Johnson J."/>
            <person name="Ferriera S."/>
            <person name="Lapidus A."/>
            <person name="Anderson I."/>
            <person name="Kyrpides N."/>
            <person name="Munk A.C."/>
            <person name="Detter C."/>
            <person name="Han C.S."/>
            <person name="Brown M.V."/>
            <person name="Robb F.T."/>
            <person name="Kjelleberg S."/>
            <person name="Cavicchioli R."/>
        </authorList>
    </citation>
    <scope>NUCLEOTIDE SEQUENCE [LARGE SCALE GENOMIC DNA]</scope>
    <source>
        <strain evidence="16">DSM 13593 / LMG 18877 / RB2256</strain>
    </source>
</reference>
<keyword evidence="10 11" id="KW-0998">Cell outer membrane</keyword>
<keyword evidence="5 11" id="KW-0812">Transmembrane</keyword>
<dbReference type="CDD" id="cd01347">
    <property type="entry name" value="ligand_gated_channel"/>
    <property type="match status" value="1"/>
</dbReference>
<organism evidence="15 16">
    <name type="scientific">Sphingopyxis alaskensis (strain DSM 13593 / LMG 18877 / RB2256)</name>
    <name type="common">Sphingomonas alaskensis</name>
    <dbReference type="NCBI Taxonomy" id="317655"/>
    <lineage>
        <taxon>Bacteria</taxon>
        <taxon>Pseudomonadati</taxon>
        <taxon>Pseudomonadota</taxon>
        <taxon>Alphaproteobacteria</taxon>
        <taxon>Sphingomonadales</taxon>
        <taxon>Sphingomonadaceae</taxon>
        <taxon>Sphingopyxis</taxon>
    </lineage>
</organism>
<dbReference type="eggNOG" id="COG4771">
    <property type="taxonomic scope" value="Bacteria"/>
</dbReference>
<evidence type="ECO:0000256" key="1">
    <source>
        <dbReference type="ARBA" id="ARBA00004571"/>
    </source>
</evidence>
<keyword evidence="8 12" id="KW-0798">TonB box</keyword>
<dbReference type="Pfam" id="PF00593">
    <property type="entry name" value="TonB_dep_Rec_b-barrel"/>
    <property type="match status" value="1"/>
</dbReference>
<accession>Q1GT46</accession>
<feature type="domain" description="TonB-dependent receptor plug" evidence="14">
    <location>
        <begin position="132"/>
        <end position="243"/>
    </location>
</feature>
<keyword evidence="2 11" id="KW-0813">Transport</keyword>
<keyword evidence="3 11" id="KW-1134">Transmembrane beta strand</keyword>
<evidence type="ECO:0000313" key="16">
    <source>
        <dbReference type="Proteomes" id="UP000006578"/>
    </source>
</evidence>
<evidence type="ECO:0000256" key="11">
    <source>
        <dbReference type="PROSITE-ProRule" id="PRU01360"/>
    </source>
</evidence>
<evidence type="ECO:0000256" key="5">
    <source>
        <dbReference type="ARBA" id="ARBA00022692"/>
    </source>
</evidence>
<dbReference type="GO" id="GO:0009279">
    <property type="term" value="C:cell outer membrane"/>
    <property type="evidence" value="ECO:0007669"/>
    <property type="project" value="UniProtKB-SubCell"/>
</dbReference>
<keyword evidence="7" id="KW-0406">Ion transport</keyword>
<dbReference type="Proteomes" id="UP000006578">
    <property type="component" value="Chromosome"/>
</dbReference>
<evidence type="ECO:0000256" key="10">
    <source>
        <dbReference type="ARBA" id="ARBA00023237"/>
    </source>
</evidence>
<evidence type="ECO:0000256" key="7">
    <source>
        <dbReference type="ARBA" id="ARBA00023065"/>
    </source>
</evidence>
<protein>
    <submittedName>
        <fullName evidence="15">TonB-dependent receptor, plug</fullName>
    </submittedName>
</protein>
<gene>
    <name evidence="15" type="ordered locus">Sala_1463</name>
</gene>
<dbReference type="PROSITE" id="PS52016">
    <property type="entry name" value="TONB_DEPENDENT_REC_3"/>
    <property type="match status" value="1"/>
</dbReference>
<dbReference type="InterPro" id="IPR039426">
    <property type="entry name" value="TonB-dep_rcpt-like"/>
</dbReference>
<dbReference type="KEGG" id="sal:Sala_1463"/>